<sequence>IGTNSRRGFAGMIAHHLAKTFTKMKVGVGILQGHDELPLRSTCLPATAYVGIGDIGHITEHVSSKWPTTPLSIVACSIGAAHFTRWAGLNAMQLQQHRVQGAVLVCHGYSSRHAAGAVDASGAAPVILNAYRDIVRKCADLEVLANSFPGFEPQKLKSARNLREWDEALLPVYGFTEHEHVMDAVDTTPAMLEQLSIPVIFLAAENDPLTPATRLLDGQVHKLVKNSAVIHTSHGSHMAWWEGPPWAMHQTWACSLMSEAVSALTGLPIPATPSSPSARSECFSYQALRKWFGK</sequence>
<dbReference type="Gene3D" id="3.40.50.1820">
    <property type="entry name" value="alpha/beta hydrolase"/>
    <property type="match status" value="1"/>
</dbReference>
<dbReference type="InterPro" id="IPR029058">
    <property type="entry name" value="AB_hydrolase_fold"/>
</dbReference>
<proteinExistence type="inferred from homology"/>
<dbReference type="PANTHER" id="PTHR10794">
    <property type="entry name" value="ABHYDROLASE DOMAIN-CONTAINING PROTEIN"/>
    <property type="match status" value="1"/>
</dbReference>
<accession>A0A812W8D4</accession>
<gene>
    <name evidence="2" type="ORF">SPIL2461_LOCUS18485</name>
</gene>
<dbReference type="OrthoDB" id="247542at2759"/>
<dbReference type="Proteomes" id="UP000649617">
    <property type="component" value="Unassembled WGS sequence"/>
</dbReference>
<dbReference type="GO" id="GO:0047372">
    <property type="term" value="F:monoacylglycerol lipase activity"/>
    <property type="evidence" value="ECO:0007669"/>
    <property type="project" value="TreeGrafter"/>
</dbReference>
<dbReference type="SUPFAM" id="SSF53474">
    <property type="entry name" value="alpha/beta-Hydrolases"/>
    <property type="match status" value="1"/>
</dbReference>
<keyword evidence="3" id="KW-1185">Reference proteome</keyword>
<evidence type="ECO:0000256" key="1">
    <source>
        <dbReference type="ARBA" id="ARBA00010884"/>
    </source>
</evidence>
<feature type="non-terminal residue" evidence="2">
    <location>
        <position position="1"/>
    </location>
</feature>
<dbReference type="EMBL" id="CAJNIZ010043843">
    <property type="protein sequence ID" value="CAE7670642.1"/>
    <property type="molecule type" value="Genomic_DNA"/>
</dbReference>
<dbReference type="PANTHER" id="PTHR10794:SF63">
    <property type="entry name" value="ALPHA_BETA HYDROLASE 1, ISOFORM A"/>
    <property type="match status" value="1"/>
</dbReference>
<evidence type="ECO:0000313" key="2">
    <source>
        <dbReference type="EMBL" id="CAE7670642.1"/>
    </source>
</evidence>
<comment type="similarity">
    <text evidence="1">Belongs to the AB hydrolase superfamily. AB hydrolase 4 family.</text>
</comment>
<dbReference type="InterPro" id="IPR050960">
    <property type="entry name" value="AB_hydrolase_4_sf"/>
</dbReference>
<reference evidence="2" key="1">
    <citation type="submission" date="2021-02" db="EMBL/GenBank/DDBJ databases">
        <authorList>
            <person name="Dougan E. K."/>
            <person name="Rhodes N."/>
            <person name="Thang M."/>
            <person name="Chan C."/>
        </authorList>
    </citation>
    <scope>NUCLEOTIDE SEQUENCE</scope>
</reference>
<evidence type="ECO:0000313" key="3">
    <source>
        <dbReference type="Proteomes" id="UP000649617"/>
    </source>
</evidence>
<evidence type="ECO:0008006" key="4">
    <source>
        <dbReference type="Google" id="ProtNLM"/>
    </source>
</evidence>
<comment type="caution">
    <text evidence="2">The sequence shown here is derived from an EMBL/GenBank/DDBJ whole genome shotgun (WGS) entry which is preliminary data.</text>
</comment>
<dbReference type="GO" id="GO:0034338">
    <property type="term" value="F:short-chain carboxylesterase activity"/>
    <property type="evidence" value="ECO:0007669"/>
    <property type="project" value="TreeGrafter"/>
</dbReference>
<organism evidence="2 3">
    <name type="scientific">Symbiodinium pilosum</name>
    <name type="common">Dinoflagellate</name>
    <dbReference type="NCBI Taxonomy" id="2952"/>
    <lineage>
        <taxon>Eukaryota</taxon>
        <taxon>Sar</taxon>
        <taxon>Alveolata</taxon>
        <taxon>Dinophyceae</taxon>
        <taxon>Suessiales</taxon>
        <taxon>Symbiodiniaceae</taxon>
        <taxon>Symbiodinium</taxon>
    </lineage>
</organism>
<dbReference type="AlphaFoldDB" id="A0A812W8D4"/>
<name>A0A812W8D4_SYMPI</name>
<protein>
    <recommendedName>
        <fullName evidence="4">AB hydrolase-1 domain-containing protein</fullName>
    </recommendedName>
</protein>